<organism evidence="7 8">
    <name type="scientific">Streptomyces lonegramiae</name>
    <dbReference type="NCBI Taxonomy" id="3075524"/>
    <lineage>
        <taxon>Bacteria</taxon>
        <taxon>Bacillati</taxon>
        <taxon>Actinomycetota</taxon>
        <taxon>Actinomycetes</taxon>
        <taxon>Kitasatosporales</taxon>
        <taxon>Streptomycetaceae</taxon>
        <taxon>Streptomyces</taxon>
    </lineage>
</organism>
<keyword evidence="4" id="KW-0564">Palmitate</keyword>
<gene>
    <name evidence="7" type="ORF">RND15_07180</name>
</gene>
<dbReference type="Pfam" id="PF14041">
    <property type="entry name" value="Lipoprotein_21"/>
    <property type="match status" value="1"/>
</dbReference>
<evidence type="ECO:0000313" key="7">
    <source>
        <dbReference type="EMBL" id="MDT0542499.1"/>
    </source>
</evidence>
<evidence type="ECO:0000256" key="5">
    <source>
        <dbReference type="ARBA" id="ARBA00023288"/>
    </source>
</evidence>
<keyword evidence="5 7" id="KW-0449">Lipoprotein</keyword>
<feature type="region of interest" description="Disordered" evidence="6">
    <location>
        <begin position="213"/>
        <end position="246"/>
    </location>
</feature>
<name>A0ABU2X9B7_9ACTN</name>
<feature type="compositionally biased region" description="Polar residues" evidence="6">
    <location>
        <begin position="219"/>
        <end position="242"/>
    </location>
</feature>
<evidence type="ECO:0000313" key="8">
    <source>
        <dbReference type="Proteomes" id="UP001180754"/>
    </source>
</evidence>
<evidence type="ECO:0000256" key="1">
    <source>
        <dbReference type="ARBA" id="ARBA00022475"/>
    </source>
</evidence>
<evidence type="ECO:0000256" key="2">
    <source>
        <dbReference type="ARBA" id="ARBA00022729"/>
    </source>
</evidence>
<keyword evidence="1" id="KW-1003">Cell membrane</keyword>
<dbReference type="InterPro" id="IPR025971">
    <property type="entry name" value="LppP/LprE"/>
</dbReference>
<evidence type="ECO:0000256" key="4">
    <source>
        <dbReference type="ARBA" id="ARBA00023139"/>
    </source>
</evidence>
<accession>A0ABU2X9B7</accession>
<comment type="caution">
    <text evidence="7">The sequence shown here is derived from an EMBL/GenBank/DDBJ whole genome shotgun (WGS) entry which is preliminary data.</text>
</comment>
<dbReference type="RefSeq" id="WP_311722832.1">
    <property type="nucleotide sequence ID" value="NZ_JAVRFD010000002.1"/>
</dbReference>
<protein>
    <submittedName>
        <fullName evidence="7">LppP/LprE family lipoprotein</fullName>
    </submittedName>
</protein>
<keyword evidence="8" id="KW-1185">Reference proteome</keyword>
<evidence type="ECO:0000256" key="3">
    <source>
        <dbReference type="ARBA" id="ARBA00023136"/>
    </source>
</evidence>
<dbReference type="EMBL" id="JAVRFD010000002">
    <property type="protein sequence ID" value="MDT0542499.1"/>
    <property type="molecule type" value="Genomic_DNA"/>
</dbReference>
<proteinExistence type="predicted"/>
<keyword evidence="3" id="KW-0472">Membrane</keyword>
<dbReference type="Proteomes" id="UP001180754">
    <property type="component" value="Unassembled WGS sequence"/>
</dbReference>
<keyword evidence="2" id="KW-0732">Signal</keyword>
<evidence type="ECO:0000256" key="6">
    <source>
        <dbReference type="SAM" id="MobiDB-lite"/>
    </source>
</evidence>
<sequence length="754" mass="80891">MSKWWPRGRSLRVLLSVGIALAVAAGLLTAWQMAASRPGKLAVKVTGLPANSRFALHISGANGFSEELTSDKTLSVDPGDYRITAKASHAKGNVYYTADETTTWTVDGGETERAVIDYAVALSERTTVLSAPDSADSGLLKRPGTSELVFAAGSATARKLKKGDFVVAAESERTPRGLVREVRGVTREKDRIVVRTKDATLQQAMPKAVLRVEDPSDSARGTKTEMQPASYQMPQAPASSSPDPEGFQPEVSIGVDTWRGKGPLAKMKCSGSLALVKYEHGPLKFGMAGSDFGWNRQDGAWARMNVQVQQRHKLTLGSPVGASCGFDWEFAKFRVPHVTAKLLKVGYFNLDPEVAIYLNGKIKGDAGAKLEIESPLDYRGSTQLNLLRKPSAGATGWPPKATVKMPSAAGLGARAKLGVRISLKVSPVIEVLVAGIDLETALVFDGRIDVIHDSAKVKFLPEATVSMSLGPGNLGLDPNLPPPRSIDVSFPLAKPTTIWESAPGEVKAKVKKADPGKAVACPSRSWMKTELEAIAKYDTEAHLGQSTCWPGWAAVTWSDEPASDFVTISVFKRNARHFYPAVHLLPVMDDPYDPDWLRDCETLRRMKPPAALLSFVGCTGQPTVNQDKLDAAAALRLMKNANYTPEITADELGALPGPLRAVRAMCTGSYDGNCAAVFFFHGNRFVGQASGPGAMTIEAQDGRTVTLARPIFKDSDPSCCPSGGTARNQVRWSGGALASTPSLEDFTPHNEPVR</sequence>
<reference evidence="7" key="1">
    <citation type="submission" date="2024-05" db="EMBL/GenBank/DDBJ databases">
        <title>30 novel species of actinomycetes from the DSMZ collection.</title>
        <authorList>
            <person name="Nouioui I."/>
        </authorList>
    </citation>
    <scope>NUCLEOTIDE SEQUENCE</scope>
    <source>
        <strain evidence="7">DSM 41529</strain>
    </source>
</reference>